<evidence type="ECO:0000259" key="11">
    <source>
        <dbReference type="PROSITE" id="PS51746"/>
    </source>
</evidence>
<reference evidence="12 13" key="1">
    <citation type="submission" date="2016-07" db="EMBL/GenBank/DDBJ databases">
        <title>Pervasive Adenine N6-methylation of Active Genes in Fungi.</title>
        <authorList>
            <consortium name="DOE Joint Genome Institute"/>
            <person name="Mondo S.J."/>
            <person name="Dannebaum R.O."/>
            <person name="Kuo R.C."/>
            <person name="Labutti K."/>
            <person name="Haridas S."/>
            <person name="Kuo A."/>
            <person name="Salamov A."/>
            <person name="Ahrendt S.R."/>
            <person name="Lipzen A."/>
            <person name="Sullivan W."/>
            <person name="Andreopoulos W.B."/>
            <person name="Clum A."/>
            <person name="Lindquist E."/>
            <person name="Daum C."/>
            <person name="Ramamoorthy G.K."/>
            <person name="Gryganskyi A."/>
            <person name="Culley D."/>
            <person name="Magnuson J.K."/>
            <person name="James T.Y."/>
            <person name="O'Malley M.A."/>
            <person name="Stajich J.E."/>
            <person name="Spatafora J.W."/>
            <person name="Visel A."/>
            <person name="Grigoriev I.V."/>
        </authorList>
    </citation>
    <scope>NUCLEOTIDE SEQUENCE [LARGE SCALE GENOMIC DNA]</scope>
    <source>
        <strain evidence="12 13">NRRL 3116</strain>
    </source>
</reference>
<dbReference type="SMART" id="SM00332">
    <property type="entry name" value="PP2Cc"/>
    <property type="match status" value="1"/>
</dbReference>
<dbReference type="GO" id="GO:0004722">
    <property type="term" value="F:protein serine/threonine phosphatase activity"/>
    <property type="evidence" value="ECO:0007669"/>
    <property type="project" value="UniProtKB-EC"/>
</dbReference>
<keyword evidence="13" id="KW-1185">Reference proteome</keyword>
<comment type="cofactor">
    <cofactor evidence="2">
        <name>Mg(2+)</name>
        <dbReference type="ChEBI" id="CHEBI:18420"/>
    </cofactor>
</comment>
<dbReference type="AlphaFoldDB" id="A0A1Y2GYE3"/>
<evidence type="ECO:0000256" key="7">
    <source>
        <dbReference type="ARBA" id="ARBA00022912"/>
    </source>
</evidence>
<evidence type="ECO:0000256" key="1">
    <source>
        <dbReference type="ARBA" id="ARBA00001936"/>
    </source>
</evidence>
<dbReference type="OrthoDB" id="10264738at2759"/>
<dbReference type="RefSeq" id="XP_021885057.1">
    <property type="nucleotide sequence ID" value="XM_022021831.1"/>
</dbReference>
<evidence type="ECO:0000313" key="13">
    <source>
        <dbReference type="Proteomes" id="UP000193648"/>
    </source>
</evidence>
<dbReference type="GO" id="GO:0046872">
    <property type="term" value="F:metal ion binding"/>
    <property type="evidence" value="ECO:0007669"/>
    <property type="project" value="UniProtKB-KW"/>
</dbReference>
<dbReference type="InParanoid" id="A0A1Y2GYE3"/>
<protein>
    <recommendedName>
        <fullName evidence="4">protein-serine/threonine phosphatase</fullName>
        <ecNumber evidence="4">3.1.3.16</ecNumber>
    </recommendedName>
</protein>
<dbReference type="PROSITE" id="PS01032">
    <property type="entry name" value="PPM_1"/>
    <property type="match status" value="1"/>
</dbReference>
<dbReference type="EMBL" id="MCFF01000004">
    <property type="protein sequence ID" value="ORZ27330.1"/>
    <property type="molecule type" value="Genomic_DNA"/>
</dbReference>
<dbReference type="CDD" id="cd00143">
    <property type="entry name" value="PP2Cc"/>
    <property type="match status" value="1"/>
</dbReference>
<evidence type="ECO:0000256" key="9">
    <source>
        <dbReference type="ARBA" id="ARBA00048832"/>
    </source>
</evidence>
<comment type="catalytic activity">
    <reaction evidence="9">
        <text>O-phospho-L-threonyl-[protein] + H2O = L-threonyl-[protein] + phosphate</text>
        <dbReference type="Rhea" id="RHEA:47004"/>
        <dbReference type="Rhea" id="RHEA-COMP:11060"/>
        <dbReference type="Rhea" id="RHEA-COMP:11605"/>
        <dbReference type="ChEBI" id="CHEBI:15377"/>
        <dbReference type="ChEBI" id="CHEBI:30013"/>
        <dbReference type="ChEBI" id="CHEBI:43474"/>
        <dbReference type="ChEBI" id="CHEBI:61977"/>
        <dbReference type="EC" id="3.1.3.16"/>
    </reaction>
    <physiologicalReaction direction="left-to-right" evidence="9">
        <dbReference type="Rhea" id="RHEA:47005"/>
    </physiologicalReaction>
</comment>
<dbReference type="FunCoup" id="A0A1Y2GYE3">
    <property type="interactions" value="974"/>
</dbReference>
<evidence type="ECO:0000256" key="4">
    <source>
        <dbReference type="ARBA" id="ARBA00013081"/>
    </source>
</evidence>
<dbReference type="Pfam" id="PF00481">
    <property type="entry name" value="PP2C"/>
    <property type="match status" value="1"/>
</dbReference>
<dbReference type="EC" id="3.1.3.16" evidence="4"/>
<dbReference type="FunFam" id="3.60.40.10:FF:000016">
    <property type="entry name" value="Protein phosphatase 2C"/>
    <property type="match status" value="1"/>
</dbReference>
<dbReference type="PANTHER" id="PTHR13832">
    <property type="entry name" value="PROTEIN PHOSPHATASE 2C"/>
    <property type="match status" value="1"/>
</dbReference>
<comment type="similarity">
    <text evidence="3 10">Belongs to the PP2C family.</text>
</comment>
<keyword evidence="5" id="KW-0479">Metal-binding</keyword>
<organism evidence="12 13">
    <name type="scientific">Lobosporangium transversale</name>
    <dbReference type="NCBI Taxonomy" id="64571"/>
    <lineage>
        <taxon>Eukaryota</taxon>
        <taxon>Fungi</taxon>
        <taxon>Fungi incertae sedis</taxon>
        <taxon>Mucoromycota</taxon>
        <taxon>Mortierellomycotina</taxon>
        <taxon>Mortierellomycetes</taxon>
        <taxon>Mortierellales</taxon>
        <taxon>Mortierellaceae</taxon>
        <taxon>Lobosporangium</taxon>
    </lineage>
</organism>
<feature type="domain" description="PPM-type phosphatase" evidence="11">
    <location>
        <begin position="23"/>
        <end position="288"/>
    </location>
</feature>
<dbReference type="SUPFAM" id="SSF81606">
    <property type="entry name" value="PP2C-like"/>
    <property type="match status" value="1"/>
</dbReference>
<comment type="cofactor">
    <cofactor evidence="1">
        <name>Mn(2+)</name>
        <dbReference type="ChEBI" id="CHEBI:29035"/>
    </cofactor>
</comment>
<evidence type="ECO:0000256" key="3">
    <source>
        <dbReference type="ARBA" id="ARBA00006702"/>
    </source>
</evidence>
<evidence type="ECO:0000256" key="6">
    <source>
        <dbReference type="ARBA" id="ARBA00022801"/>
    </source>
</evidence>
<evidence type="ECO:0000256" key="8">
    <source>
        <dbReference type="ARBA" id="ARBA00023211"/>
    </source>
</evidence>
<evidence type="ECO:0000313" key="12">
    <source>
        <dbReference type="EMBL" id="ORZ27330.1"/>
    </source>
</evidence>
<keyword evidence="6 10" id="KW-0378">Hydrolase</keyword>
<dbReference type="InterPro" id="IPR036457">
    <property type="entry name" value="PPM-type-like_dom_sf"/>
</dbReference>
<keyword evidence="8" id="KW-0464">Manganese</keyword>
<dbReference type="InterPro" id="IPR015655">
    <property type="entry name" value="PP2C"/>
</dbReference>
<name>A0A1Y2GYE3_9FUNG</name>
<keyword evidence="7 10" id="KW-0904">Protein phosphatase</keyword>
<accession>A0A1Y2GYE3</accession>
<evidence type="ECO:0000256" key="2">
    <source>
        <dbReference type="ARBA" id="ARBA00001946"/>
    </source>
</evidence>
<dbReference type="GeneID" id="33563675"/>
<dbReference type="STRING" id="64571.A0A1Y2GYE3"/>
<dbReference type="InterPro" id="IPR000222">
    <property type="entry name" value="PP2C_BS"/>
</dbReference>
<proteinExistence type="inferred from homology"/>
<dbReference type="Gene3D" id="3.60.40.10">
    <property type="entry name" value="PPM-type phosphatase domain"/>
    <property type="match status" value="1"/>
</dbReference>
<sequence>MGQILSAPVTEKHSTCGKNERFAYGASAMQGWRTTMDDAHTTLLAVESTEGIAFFAVYDGHGGSEVARICSKDLHKKIISEPTFVKGDLKSAFKDGFLTMDQALRDNPEARSKPSGCTAITAMINNENILYVGNLGDSRAILSCDGKFISLSHEHKPDNIDESIRINNAGGYVSSGRVNGSLALSRAFGDFDYKSNEMLDPDQQIVIAIPDVMERELTEKDEFMVLACDGIWDCIGAQRVVDFVRNRVVEKVPLETICERLMDQCLPKEVTPLNYTGTDNMTMIIVAFLNGRTLEEWYENIIQRATEQARVQRENVKSTVAPGVNKPKRKWFFGRFGR</sequence>
<gene>
    <name evidence="12" type="ORF">BCR41DRAFT_332006</name>
</gene>
<dbReference type="InterPro" id="IPR001932">
    <property type="entry name" value="PPM-type_phosphatase-like_dom"/>
</dbReference>
<evidence type="ECO:0000256" key="10">
    <source>
        <dbReference type="RuleBase" id="RU003465"/>
    </source>
</evidence>
<dbReference type="PANTHER" id="PTHR13832:SF565">
    <property type="entry name" value="AT28366P-RELATED"/>
    <property type="match status" value="1"/>
</dbReference>
<comment type="caution">
    <text evidence="12">The sequence shown here is derived from an EMBL/GenBank/DDBJ whole genome shotgun (WGS) entry which is preliminary data.</text>
</comment>
<dbReference type="Proteomes" id="UP000193648">
    <property type="component" value="Unassembled WGS sequence"/>
</dbReference>
<evidence type="ECO:0000256" key="5">
    <source>
        <dbReference type="ARBA" id="ARBA00022723"/>
    </source>
</evidence>
<dbReference type="PROSITE" id="PS51746">
    <property type="entry name" value="PPM_2"/>
    <property type="match status" value="1"/>
</dbReference>